<feature type="region of interest" description="Disordered" evidence="1">
    <location>
        <begin position="202"/>
        <end position="227"/>
    </location>
</feature>
<accession>A0AAU7LUS8</accession>
<evidence type="ECO:0000256" key="2">
    <source>
        <dbReference type="SAM" id="SignalP"/>
    </source>
</evidence>
<name>A0AAU7LUS8_9BURK</name>
<protein>
    <recommendedName>
        <fullName evidence="4">L,D-transpeptidase</fullName>
    </recommendedName>
</protein>
<evidence type="ECO:0000313" key="3">
    <source>
        <dbReference type="EMBL" id="XBP70658.1"/>
    </source>
</evidence>
<evidence type="ECO:0000256" key="1">
    <source>
        <dbReference type="SAM" id="MobiDB-lite"/>
    </source>
</evidence>
<dbReference type="RefSeq" id="WP_349279998.1">
    <property type="nucleotide sequence ID" value="NZ_CBCSCU010000074.1"/>
</dbReference>
<dbReference type="AlphaFoldDB" id="A0AAU7LUS8"/>
<evidence type="ECO:0008006" key="4">
    <source>
        <dbReference type="Google" id="ProtNLM"/>
    </source>
</evidence>
<proteinExistence type="predicted"/>
<feature type="signal peptide" evidence="2">
    <location>
        <begin position="1"/>
        <end position="21"/>
    </location>
</feature>
<reference evidence="3" key="1">
    <citation type="submission" date="2024-05" db="EMBL/GenBank/DDBJ databases">
        <authorList>
            <person name="Bunk B."/>
            <person name="Swiderski J."/>
            <person name="Sproer C."/>
            <person name="Thiel V."/>
        </authorList>
    </citation>
    <scope>NUCLEOTIDE SEQUENCE</scope>
    <source>
        <strain evidence="3">DSM 17735</strain>
    </source>
</reference>
<sequence>MARGLFLSLALAGLSAQPAVAQDIAQLSPASQKLADWVVDSADNHQRPFLIVDKTQARVFVFDAHGQLRGAAPALLGLAVGDDSVPGIGERKLSSIRPEERTTPAGRFVASLDRNLHGDEILWVDYDAAISLHRVVTSQPKERRAERLATPTPLDNRISYGCINVPAPFYDNVVSPAFTGTDGIVYVLPETRSAREVFGSYDVGEHPRPQAPGQAAPASVPLYTASQ</sequence>
<feature type="chain" id="PRO_5043806454" description="L,D-transpeptidase" evidence="2">
    <location>
        <begin position="22"/>
        <end position="227"/>
    </location>
</feature>
<keyword evidence="2" id="KW-0732">Signal</keyword>
<dbReference type="EMBL" id="CP157675">
    <property type="protein sequence ID" value="XBP70658.1"/>
    <property type="molecule type" value="Genomic_DNA"/>
</dbReference>
<gene>
    <name evidence="3" type="ORF">ABLV49_02260</name>
</gene>
<organism evidence="3">
    <name type="scientific">Polaromonas hydrogenivorans</name>
    <dbReference type="NCBI Taxonomy" id="335476"/>
    <lineage>
        <taxon>Bacteria</taxon>
        <taxon>Pseudomonadati</taxon>
        <taxon>Pseudomonadota</taxon>
        <taxon>Betaproteobacteria</taxon>
        <taxon>Burkholderiales</taxon>
        <taxon>Comamonadaceae</taxon>
        <taxon>Polaromonas</taxon>
    </lineage>
</organism>